<accession>A0A9P3EXM3</accession>
<dbReference type="SUPFAM" id="SSF53474">
    <property type="entry name" value="alpha/beta-Hydrolases"/>
    <property type="match status" value="1"/>
</dbReference>
<proteinExistence type="predicted"/>
<gene>
    <name evidence="4" type="ORF">Asppvi_011115</name>
</gene>
<dbReference type="RefSeq" id="XP_043162885.1">
    <property type="nucleotide sequence ID" value="XM_043306950.1"/>
</dbReference>
<dbReference type="InterPro" id="IPR051609">
    <property type="entry name" value="NmrA/Isoflavone_reductase-like"/>
</dbReference>
<evidence type="ECO:0000256" key="1">
    <source>
        <dbReference type="ARBA" id="ARBA00022857"/>
    </source>
</evidence>
<dbReference type="Gene3D" id="3.40.50.720">
    <property type="entry name" value="NAD(P)-binding Rossmann-like Domain"/>
    <property type="match status" value="1"/>
</dbReference>
<keyword evidence="1" id="KW-0521">NADP</keyword>
<dbReference type="Pfam" id="PF03403">
    <property type="entry name" value="PAF-AH_p_II"/>
    <property type="match status" value="2"/>
</dbReference>
<protein>
    <recommendedName>
        <fullName evidence="3">NmrA-like domain-containing protein</fullName>
    </recommendedName>
</protein>
<dbReference type="GeneID" id="67009724"/>
<dbReference type="Pfam" id="PF05368">
    <property type="entry name" value="NmrA"/>
    <property type="match status" value="1"/>
</dbReference>
<keyword evidence="5" id="KW-1185">Reference proteome</keyword>
<dbReference type="Gene3D" id="3.40.50.1820">
    <property type="entry name" value="alpha/beta hydrolase"/>
    <property type="match status" value="1"/>
</dbReference>
<dbReference type="OrthoDB" id="9974981at2759"/>
<comment type="caution">
    <text evidence="4">The sequence shown here is derived from an EMBL/GenBank/DDBJ whole genome shotgun (WGS) entry which is preliminary data.</text>
</comment>
<dbReference type="PANTHER" id="PTHR47706:SF1">
    <property type="entry name" value="CIPA-LIKE, PUTATIVE (AFU_ORTHOLOGUE AFUA_1G12460)-RELATED"/>
    <property type="match status" value="1"/>
</dbReference>
<dbReference type="AlphaFoldDB" id="A0A9P3EXM3"/>
<dbReference type="EMBL" id="BHVY01000009">
    <property type="protein sequence ID" value="GIJ92139.1"/>
    <property type="molecule type" value="Genomic_DNA"/>
</dbReference>
<sequence length="595" mass="64151">MSYMDPITATFEDEQYAQAGIPAGAFGSLTLQTCKPYTSSTSSRRVKGPKYPLVLFSPGLGNTRLLYSAKAQQLSSTGYIVVTVDHPYDAGIVTFPENTTILAANITTDTQIVDDLNIRVRDLSFVLDQLHRPSIISKLIVGQTCGLDTSKVGIYGHSLGGATAAEAMLFDSRLKGGINLDGTLFGSVINRGLDKPFMIMAHEGKNLTTDVTWGALWPKLKGIRRRFMLNGSTHGTFTDLAQAADIIGLREEFPTQAAALLGSIEGVFLYCNKSQATLETTILNMAISKVALAGKGRLGSVVLDELLKTGFDVTVITRSAPSLRNIPDGVQVLEVDYTSQGSLQAALMGHEAVVSTVAGVAVATQKPLIDAAIASGVKHFIPADYAMSLRNPGVRLLPPYTDVLEIEKYLRARSDQISWTIVACGGFLEYVFDLPFMIDVAHRRIDIVNGGNVPFSISDFGTVARAISGVLKQPGRVVGHCVQVHGMLVTQNEVLEIAKKYSSDPGSWVVSEKDARVKFEEGLDMLKRGEYTMTAVSTLMAGVVWDSNYQTGFQETDNEWLGVEALSKERLKETIRGKVLGGVSGIAADKIVSNV</sequence>
<name>A0A9P3EXM3_9EURO</name>
<dbReference type="InterPro" id="IPR029058">
    <property type="entry name" value="AB_hydrolase_fold"/>
</dbReference>
<dbReference type="PANTHER" id="PTHR47706">
    <property type="entry name" value="NMRA-LIKE FAMILY PROTEIN"/>
    <property type="match status" value="1"/>
</dbReference>
<evidence type="ECO:0000313" key="5">
    <source>
        <dbReference type="Proteomes" id="UP001043456"/>
    </source>
</evidence>
<organism evidence="4 5">
    <name type="scientific">Aspergillus pseudoviridinutans</name>
    <dbReference type="NCBI Taxonomy" id="1517512"/>
    <lineage>
        <taxon>Eukaryota</taxon>
        <taxon>Fungi</taxon>
        <taxon>Dikarya</taxon>
        <taxon>Ascomycota</taxon>
        <taxon>Pezizomycotina</taxon>
        <taxon>Eurotiomycetes</taxon>
        <taxon>Eurotiomycetidae</taxon>
        <taxon>Eurotiales</taxon>
        <taxon>Aspergillaceae</taxon>
        <taxon>Aspergillus</taxon>
        <taxon>Aspergillus subgen. Fumigati</taxon>
    </lineage>
</organism>
<keyword evidence="2" id="KW-0560">Oxidoreductase</keyword>
<reference evidence="4 5" key="1">
    <citation type="submission" date="2018-10" db="EMBL/GenBank/DDBJ databases">
        <title>Pan-genome distribution and transcriptional activeness of fungal secondary metabolism genes in Aspergillus section Fumigati.</title>
        <authorList>
            <person name="Takahashi H."/>
            <person name="Umemura M."/>
            <person name="Ninomiya A."/>
            <person name="Kusuya Y."/>
            <person name="Urayama S."/>
            <person name="Shimizu M."/>
            <person name="Watanabe A."/>
            <person name="Kamei K."/>
            <person name="Yaguchi T."/>
            <person name="Hagiwara D."/>
        </authorList>
    </citation>
    <scope>NUCLEOTIDE SEQUENCE [LARGE SCALE GENOMIC DNA]</scope>
    <source>
        <strain evidence="4 5">IFM 55266</strain>
    </source>
</reference>
<dbReference type="InterPro" id="IPR008030">
    <property type="entry name" value="NmrA-like"/>
</dbReference>
<dbReference type="Proteomes" id="UP001043456">
    <property type="component" value="Unassembled WGS sequence"/>
</dbReference>
<feature type="domain" description="NmrA-like" evidence="3">
    <location>
        <begin position="294"/>
        <end position="500"/>
    </location>
</feature>
<dbReference type="GO" id="GO:0016491">
    <property type="term" value="F:oxidoreductase activity"/>
    <property type="evidence" value="ECO:0007669"/>
    <property type="project" value="UniProtKB-KW"/>
</dbReference>
<evidence type="ECO:0000259" key="3">
    <source>
        <dbReference type="Pfam" id="PF05368"/>
    </source>
</evidence>
<dbReference type="CDD" id="cd05259">
    <property type="entry name" value="PCBER_SDR_a"/>
    <property type="match status" value="1"/>
</dbReference>
<dbReference type="SUPFAM" id="SSF51735">
    <property type="entry name" value="NAD(P)-binding Rossmann-fold domains"/>
    <property type="match status" value="1"/>
</dbReference>
<evidence type="ECO:0000256" key="2">
    <source>
        <dbReference type="ARBA" id="ARBA00023002"/>
    </source>
</evidence>
<evidence type="ECO:0000313" key="4">
    <source>
        <dbReference type="EMBL" id="GIJ92139.1"/>
    </source>
</evidence>
<dbReference type="InterPro" id="IPR045312">
    <property type="entry name" value="PCBER-like"/>
</dbReference>
<dbReference type="InterPro" id="IPR036291">
    <property type="entry name" value="NAD(P)-bd_dom_sf"/>
</dbReference>